<dbReference type="Proteomes" id="UP000596661">
    <property type="component" value="Chromosome 8"/>
</dbReference>
<organism evidence="1 2">
    <name type="scientific">Cannabis sativa</name>
    <name type="common">Hemp</name>
    <name type="synonym">Marijuana</name>
    <dbReference type="NCBI Taxonomy" id="3483"/>
    <lineage>
        <taxon>Eukaryota</taxon>
        <taxon>Viridiplantae</taxon>
        <taxon>Streptophyta</taxon>
        <taxon>Embryophyta</taxon>
        <taxon>Tracheophyta</taxon>
        <taxon>Spermatophyta</taxon>
        <taxon>Magnoliopsida</taxon>
        <taxon>eudicotyledons</taxon>
        <taxon>Gunneridae</taxon>
        <taxon>Pentapetalae</taxon>
        <taxon>rosids</taxon>
        <taxon>fabids</taxon>
        <taxon>Rosales</taxon>
        <taxon>Cannabaceae</taxon>
        <taxon>Cannabis</taxon>
    </lineage>
</organism>
<keyword evidence="2" id="KW-1185">Reference proteome</keyword>
<reference evidence="1" key="1">
    <citation type="submission" date="2018-11" db="EMBL/GenBank/DDBJ databases">
        <authorList>
            <person name="Grassa J C."/>
        </authorList>
    </citation>
    <scope>NUCLEOTIDE SEQUENCE [LARGE SCALE GENOMIC DNA]</scope>
</reference>
<evidence type="ECO:0000313" key="2">
    <source>
        <dbReference type="Proteomes" id="UP000596661"/>
    </source>
</evidence>
<reference evidence="1" key="2">
    <citation type="submission" date="2021-03" db="UniProtKB">
        <authorList>
            <consortium name="EnsemblPlants"/>
        </authorList>
    </citation>
    <scope>IDENTIFICATION</scope>
</reference>
<proteinExistence type="predicted"/>
<dbReference type="EMBL" id="UZAU01000683">
    <property type="status" value="NOT_ANNOTATED_CDS"/>
    <property type="molecule type" value="Genomic_DNA"/>
</dbReference>
<evidence type="ECO:0000313" key="1">
    <source>
        <dbReference type="EnsemblPlants" id="cds.evm.model.08.466"/>
    </source>
</evidence>
<dbReference type="Gramene" id="evm.model.08.466">
    <property type="protein sequence ID" value="cds.evm.model.08.466"/>
    <property type="gene ID" value="evm.TU.08.466"/>
</dbReference>
<dbReference type="AlphaFoldDB" id="A0A803QBC3"/>
<dbReference type="EnsemblPlants" id="evm.model.08.466">
    <property type="protein sequence ID" value="cds.evm.model.08.466"/>
    <property type="gene ID" value="evm.TU.08.466"/>
</dbReference>
<protein>
    <submittedName>
        <fullName evidence="1">Uncharacterized protein</fullName>
    </submittedName>
</protein>
<name>A0A803QBC3_CANSA</name>
<sequence>MVAICFTSVDKGIPTTSQLTRGTLVDGVGTGATPTPQQQEDEPLKDYIQRFLEAVAKTKNLSKDTRVMALIVEHKEMSPLWSDLRLKASYTMNNFLDRAYGFIKLEEVVTLAWGSKGGKKSPDSKAPATEYVRPEALAGGNTPLQHAPVASRLEIVIGGPHVIRNSRKALERYARLLQHESRAKVLEVAERPPKSQRYRHEPITFGEFNSYHVSYPHKDPLIVEVQIANMMVARMMIDDEASFNILFKQALVRIGTVLECHNASLSLAKKTSSIAMTLEETSKASPVAMALGGTSKTSPTKAG</sequence>
<dbReference type="OMA" id="LECHNAS"/>
<accession>A0A803QBC3</accession>